<evidence type="ECO:0000313" key="1">
    <source>
        <dbReference type="EMBL" id="PIY96775.1"/>
    </source>
</evidence>
<reference evidence="1 2" key="1">
    <citation type="submission" date="2017-09" db="EMBL/GenBank/DDBJ databases">
        <title>Depth-based differentiation of microbial function through sediment-hosted aquifers and enrichment of novel symbionts in the deep terrestrial subsurface.</title>
        <authorList>
            <person name="Probst A.J."/>
            <person name="Ladd B."/>
            <person name="Jarett J.K."/>
            <person name="Geller-Mcgrath D.E."/>
            <person name="Sieber C.M."/>
            <person name="Emerson J.B."/>
            <person name="Anantharaman K."/>
            <person name="Thomas B.C."/>
            <person name="Malmstrom R."/>
            <person name="Stieglmeier M."/>
            <person name="Klingl A."/>
            <person name="Woyke T."/>
            <person name="Ryan C.M."/>
            <person name="Banfield J.F."/>
        </authorList>
    </citation>
    <scope>NUCLEOTIDE SEQUENCE [LARGE SCALE GENOMIC DNA]</scope>
    <source>
        <strain evidence="1">CG_4_10_14_0_8_um_filter_42_10</strain>
    </source>
</reference>
<dbReference type="InterPro" id="IPR013744">
    <property type="entry name" value="SidJ"/>
</dbReference>
<organism evidence="1 2">
    <name type="scientific">Candidatus Kerfeldbacteria bacterium CG_4_10_14_0_8_um_filter_42_10</name>
    <dbReference type="NCBI Taxonomy" id="2014248"/>
    <lineage>
        <taxon>Bacteria</taxon>
        <taxon>Candidatus Kerfeldiibacteriota</taxon>
    </lineage>
</organism>
<name>A0A2M7RJ41_9BACT</name>
<evidence type="ECO:0008006" key="3">
    <source>
        <dbReference type="Google" id="ProtNLM"/>
    </source>
</evidence>
<dbReference type="EMBL" id="PFMD01000028">
    <property type="protein sequence ID" value="PIY96775.1"/>
    <property type="molecule type" value="Genomic_DNA"/>
</dbReference>
<dbReference type="PANTHER" id="PTHR31591:SF1">
    <property type="entry name" value="UPF0613 PROTEIN PB24D3.06C"/>
    <property type="match status" value="1"/>
</dbReference>
<evidence type="ECO:0000313" key="2">
    <source>
        <dbReference type="Proteomes" id="UP000230779"/>
    </source>
</evidence>
<sequence>MPEVADIITPKKILLNGLLFGFAKARRGFILVHGLSSSLFSKLKLVEELAKVGPVLTFNNRGHDKVTRIQKLDTRSKKGYRSIQAGGAHEVFAECTDDLTGAVNFMKKRGVREIILVGHSTGCQKIVYYLAKTQVKIKGAVLLCPMSDYAGAVKEYGTAKLKAVGKLARRLVKSKQAHRLLPLDLWPEYDDAQRFLSLCTAKSKENLFPYDGSAKPTVLKKIKNPCLVVLAEKDEYRDRPIKQIAVWFQKNSGNPKSETIIVSKSLHSLQGQEGPVVSQIRKWISLI</sequence>
<dbReference type="Gene3D" id="3.40.50.1820">
    <property type="entry name" value="alpha/beta hydrolase"/>
    <property type="match status" value="1"/>
</dbReference>
<dbReference type="SUPFAM" id="SSF53474">
    <property type="entry name" value="alpha/beta-Hydrolases"/>
    <property type="match status" value="1"/>
</dbReference>
<protein>
    <recommendedName>
        <fullName evidence="3">Serine aminopeptidase S33 domain-containing protein</fullName>
    </recommendedName>
</protein>
<dbReference type="InterPro" id="IPR029058">
    <property type="entry name" value="AB_hydrolase_fold"/>
</dbReference>
<dbReference type="Pfam" id="PF08538">
    <property type="entry name" value="DUF1749"/>
    <property type="match status" value="1"/>
</dbReference>
<gene>
    <name evidence="1" type="ORF">COY66_02940</name>
</gene>
<comment type="caution">
    <text evidence="1">The sequence shown here is derived from an EMBL/GenBank/DDBJ whole genome shotgun (WGS) entry which is preliminary data.</text>
</comment>
<accession>A0A2M7RJ41</accession>
<dbReference type="Proteomes" id="UP000230779">
    <property type="component" value="Unassembled WGS sequence"/>
</dbReference>
<proteinExistence type="predicted"/>
<dbReference type="PANTHER" id="PTHR31591">
    <property type="entry name" value="UPF0613 PROTEIN PB24D3.06C"/>
    <property type="match status" value="1"/>
</dbReference>
<dbReference type="AlphaFoldDB" id="A0A2M7RJ41"/>